<feature type="region of interest" description="Disordered" evidence="1">
    <location>
        <begin position="1"/>
        <end position="24"/>
    </location>
</feature>
<feature type="compositionally biased region" description="Basic residues" evidence="1">
    <location>
        <begin position="61"/>
        <end position="71"/>
    </location>
</feature>
<gene>
    <name evidence="2" type="ORF">SAMN02787144_1004376</name>
</gene>
<evidence type="ECO:0000313" key="2">
    <source>
        <dbReference type="EMBL" id="SFX63263.1"/>
    </source>
</evidence>
<feature type="region of interest" description="Disordered" evidence="1">
    <location>
        <begin position="52"/>
        <end position="71"/>
    </location>
</feature>
<protein>
    <submittedName>
        <fullName evidence="2">Uncharacterized protein</fullName>
    </submittedName>
</protein>
<dbReference type="Proteomes" id="UP000181909">
    <property type="component" value="Unassembled WGS sequence"/>
</dbReference>
<name>A0A1K1YN61_STRAR</name>
<dbReference type="AlphaFoldDB" id="A0A1K1YN61"/>
<sequence>MGEFGEQRGACEYRGRQKTGRSLPGGRVAVVRGQGAGKPGVNVGLCVHPHPNEDSFATSSRNRRCLPRRSG</sequence>
<organism evidence="2 3">
    <name type="scientific">Streptomyces atratus</name>
    <dbReference type="NCBI Taxonomy" id="1893"/>
    <lineage>
        <taxon>Bacteria</taxon>
        <taxon>Bacillati</taxon>
        <taxon>Actinomycetota</taxon>
        <taxon>Actinomycetes</taxon>
        <taxon>Kitasatosporales</taxon>
        <taxon>Streptomycetaceae</taxon>
        <taxon>Streptomyces</taxon>
    </lineage>
</organism>
<evidence type="ECO:0000256" key="1">
    <source>
        <dbReference type="SAM" id="MobiDB-lite"/>
    </source>
</evidence>
<reference evidence="2 3" key="1">
    <citation type="submission" date="2016-11" db="EMBL/GenBank/DDBJ databases">
        <authorList>
            <person name="Jaros S."/>
            <person name="Januszkiewicz K."/>
            <person name="Wedrychowicz H."/>
        </authorList>
    </citation>
    <scope>NUCLEOTIDE SEQUENCE [LARGE SCALE GENOMIC DNA]</scope>
    <source>
        <strain evidence="2 3">OK807</strain>
    </source>
</reference>
<evidence type="ECO:0000313" key="3">
    <source>
        <dbReference type="Proteomes" id="UP000181909"/>
    </source>
</evidence>
<dbReference type="EMBL" id="FPJO01000004">
    <property type="protein sequence ID" value="SFX63263.1"/>
    <property type="molecule type" value="Genomic_DNA"/>
</dbReference>
<feature type="compositionally biased region" description="Basic and acidic residues" evidence="1">
    <location>
        <begin position="1"/>
        <end position="15"/>
    </location>
</feature>
<accession>A0A1K1YN61</accession>
<proteinExistence type="predicted"/>